<name>A0A438HVR9_VITVI</name>
<evidence type="ECO:0000313" key="1">
    <source>
        <dbReference type="EMBL" id="RVW88557.1"/>
    </source>
</evidence>
<dbReference type="EMBL" id="QGNW01000172">
    <property type="protein sequence ID" value="RVW88557.1"/>
    <property type="molecule type" value="Genomic_DNA"/>
</dbReference>
<gene>
    <name evidence="1" type="ORF">CK203_033012</name>
</gene>
<proteinExistence type="predicted"/>
<evidence type="ECO:0000313" key="2">
    <source>
        <dbReference type="Proteomes" id="UP000288805"/>
    </source>
</evidence>
<reference evidence="1 2" key="1">
    <citation type="journal article" date="2018" name="PLoS Genet.">
        <title>Population sequencing reveals clonal diversity and ancestral inbreeding in the grapevine cultivar Chardonnay.</title>
        <authorList>
            <person name="Roach M.J."/>
            <person name="Johnson D.L."/>
            <person name="Bohlmann J."/>
            <person name="van Vuuren H.J."/>
            <person name="Jones S.J."/>
            <person name="Pretorius I.S."/>
            <person name="Schmidt S.A."/>
            <person name="Borneman A.R."/>
        </authorList>
    </citation>
    <scope>NUCLEOTIDE SEQUENCE [LARGE SCALE GENOMIC DNA]</scope>
    <source>
        <strain evidence="2">cv. Chardonnay</strain>
        <tissue evidence="1">Leaf</tissue>
    </source>
</reference>
<dbReference type="Proteomes" id="UP000288805">
    <property type="component" value="Unassembled WGS sequence"/>
</dbReference>
<accession>A0A438HVR9</accession>
<dbReference type="AlphaFoldDB" id="A0A438HVR9"/>
<comment type="caution">
    <text evidence="1">The sequence shown here is derived from an EMBL/GenBank/DDBJ whole genome shotgun (WGS) entry which is preliminary data.</text>
</comment>
<sequence length="79" mass="9082">MLAGSEKLRRRELRMCYEKEDKQWSCGKAGLSSIMRDIGEPCLHHSPIKVVITIRLCKTVIFWISVSAVQGKRFLILGY</sequence>
<organism evidence="1 2">
    <name type="scientific">Vitis vinifera</name>
    <name type="common">Grape</name>
    <dbReference type="NCBI Taxonomy" id="29760"/>
    <lineage>
        <taxon>Eukaryota</taxon>
        <taxon>Viridiplantae</taxon>
        <taxon>Streptophyta</taxon>
        <taxon>Embryophyta</taxon>
        <taxon>Tracheophyta</taxon>
        <taxon>Spermatophyta</taxon>
        <taxon>Magnoliopsida</taxon>
        <taxon>eudicotyledons</taxon>
        <taxon>Gunneridae</taxon>
        <taxon>Pentapetalae</taxon>
        <taxon>rosids</taxon>
        <taxon>Vitales</taxon>
        <taxon>Vitaceae</taxon>
        <taxon>Viteae</taxon>
        <taxon>Vitis</taxon>
    </lineage>
</organism>
<protein>
    <submittedName>
        <fullName evidence="1">Uncharacterized protein</fullName>
    </submittedName>
</protein>